<dbReference type="Proteomes" id="UP001153404">
    <property type="component" value="Unassembled WGS sequence"/>
</dbReference>
<comment type="caution">
    <text evidence="1">The sequence shown here is derived from an EMBL/GenBank/DDBJ whole genome shotgun (WGS) entry which is preliminary data.</text>
</comment>
<evidence type="ECO:0000313" key="2">
    <source>
        <dbReference type="Proteomes" id="UP001153404"/>
    </source>
</evidence>
<name>A0A9X4QVC1_9BACL</name>
<sequence>MFKRCICGEAMALGLRQVLYSKTVGISGVPVYACGQCSRSEVYPGVKSDLSRLLSELGPKPLPREIRFDELHEWARMLSQASSASLPLSGARIVQLTEERTNELLDLLLIASSLDDTAWKRELEGRLSQLNGQYIT</sequence>
<dbReference type="RefSeq" id="WP_277538213.1">
    <property type="nucleotide sequence ID" value="NZ_JAPDIA010000008.1"/>
</dbReference>
<protein>
    <recommendedName>
        <fullName evidence="3">YgiT-type zinc finger protein</fullName>
    </recommendedName>
</protein>
<dbReference type="AlphaFoldDB" id="A0A9X4QVC1"/>
<reference evidence="1" key="1">
    <citation type="submission" date="2022-10" db="EMBL/GenBank/DDBJ databases">
        <title>Comparative genomic analysis of Cohnella hashimotonis sp. nov., isolated from the International Space Station.</title>
        <authorList>
            <person name="Simpson A."/>
            <person name="Venkateswaran K."/>
        </authorList>
    </citation>
    <scope>NUCLEOTIDE SEQUENCE</scope>
    <source>
        <strain evidence="1">DSM 28161</strain>
    </source>
</reference>
<accession>A0A9X4QVC1</accession>
<gene>
    <name evidence="1" type="ORF">OMP40_25270</name>
</gene>
<evidence type="ECO:0008006" key="3">
    <source>
        <dbReference type="Google" id="ProtNLM"/>
    </source>
</evidence>
<evidence type="ECO:0000313" key="1">
    <source>
        <dbReference type="EMBL" id="MDG0812293.1"/>
    </source>
</evidence>
<organism evidence="1 2">
    <name type="scientific">Cohnella rhizosphaerae</name>
    <dbReference type="NCBI Taxonomy" id="1457232"/>
    <lineage>
        <taxon>Bacteria</taxon>
        <taxon>Bacillati</taxon>
        <taxon>Bacillota</taxon>
        <taxon>Bacilli</taxon>
        <taxon>Bacillales</taxon>
        <taxon>Paenibacillaceae</taxon>
        <taxon>Cohnella</taxon>
    </lineage>
</organism>
<keyword evidence="2" id="KW-1185">Reference proteome</keyword>
<dbReference type="EMBL" id="JAPDIA010000008">
    <property type="protein sequence ID" value="MDG0812293.1"/>
    <property type="molecule type" value="Genomic_DNA"/>
</dbReference>
<proteinExistence type="predicted"/>